<dbReference type="UniPathway" id="UPA00989"/>
<dbReference type="GO" id="GO:0043527">
    <property type="term" value="C:tRNA methyltransferase complex"/>
    <property type="evidence" value="ECO:0007669"/>
    <property type="project" value="TreeGrafter"/>
</dbReference>
<evidence type="ECO:0000313" key="9">
    <source>
        <dbReference type="EMBL" id="AFC87473.1"/>
    </source>
</evidence>
<comment type="function">
    <text evidence="2 7">Catalyzes the formation of N(7)-methylguanine at position 46 (m7G46) in tRNA.</text>
</comment>
<dbReference type="Pfam" id="PF02390">
    <property type="entry name" value="Methyltransf_4"/>
    <property type="match status" value="1"/>
</dbReference>
<dbReference type="eggNOG" id="COG0220">
    <property type="taxonomic scope" value="Bacteria"/>
</dbReference>
<dbReference type="KEGG" id="fau:Fraau_3149"/>
<keyword evidence="4 7" id="KW-0808">Transferase</keyword>
<comment type="similarity">
    <text evidence="7">Belongs to the class I-like SAM-binding methyltransferase superfamily. TrmB family.</text>
</comment>
<feature type="binding site" evidence="7">
    <location>
        <position position="149"/>
    </location>
    <ligand>
        <name>S-adenosyl-L-methionine</name>
        <dbReference type="ChEBI" id="CHEBI:59789"/>
    </ligand>
</feature>
<evidence type="ECO:0000256" key="8">
    <source>
        <dbReference type="SAM" id="MobiDB-lite"/>
    </source>
</evidence>
<dbReference type="GO" id="GO:0008176">
    <property type="term" value="F:tRNA (guanine(46)-N7)-methyltransferase activity"/>
    <property type="evidence" value="ECO:0007669"/>
    <property type="project" value="UniProtKB-UniRule"/>
</dbReference>
<evidence type="ECO:0000313" key="10">
    <source>
        <dbReference type="Proteomes" id="UP000005234"/>
    </source>
</evidence>
<accession>H8L0H8</accession>
<dbReference type="RefSeq" id="WP_014404475.1">
    <property type="nucleotide sequence ID" value="NC_017033.1"/>
</dbReference>
<dbReference type="EMBL" id="CP003350">
    <property type="protein sequence ID" value="AFC87473.1"/>
    <property type="molecule type" value="Genomic_DNA"/>
</dbReference>
<reference evidence="9" key="1">
    <citation type="submission" date="2012-02" db="EMBL/GenBank/DDBJ databases">
        <title>The complete genome of Frateuria aurantia DSM 6220.</title>
        <authorList>
            <consortium name="US DOE Joint Genome Institute (JGI-PGF)"/>
            <person name="Lucas S."/>
            <person name="Copeland A."/>
            <person name="Lapidus A."/>
            <person name="Glavina del Rio T."/>
            <person name="Dalin E."/>
            <person name="Tice H."/>
            <person name="Bruce D."/>
            <person name="Goodwin L."/>
            <person name="Pitluck S."/>
            <person name="Peters L."/>
            <person name="Ovchinnikova G."/>
            <person name="Teshima H."/>
            <person name="Kyrpides N."/>
            <person name="Mavromatis K."/>
            <person name="Ivanova N."/>
            <person name="Brettin T."/>
            <person name="Detter J.C."/>
            <person name="Han C."/>
            <person name="Larimer F."/>
            <person name="Land M."/>
            <person name="Hauser L."/>
            <person name="Markowitz V."/>
            <person name="Cheng J.-F."/>
            <person name="Hugenholtz P."/>
            <person name="Woyke T."/>
            <person name="Wu D."/>
            <person name="Brambilla E."/>
            <person name="Klenk H.-P."/>
            <person name="Eisen J.A."/>
        </authorList>
    </citation>
    <scope>NUCLEOTIDE SEQUENCE</scope>
    <source>
        <strain evidence="9">DSM 6220</strain>
    </source>
</reference>
<keyword evidence="6 7" id="KW-0819">tRNA processing</keyword>
<feature type="binding site" evidence="7">
    <location>
        <position position="126"/>
    </location>
    <ligand>
        <name>S-adenosyl-L-methionine</name>
        <dbReference type="ChEBI" id="CHEBI:59789"/>
    </ligand>
</feature>
<dbReference type="Proteomes" id="UP000005234">
    <property type="component" value="Chromosome"/>
</dbReference>
<dbReference type="PROSITE" id="PS51625">
    <property type="entry name" value="SAM_MT_TRMB"/>
    <property type="match status" value="1"/>
</dbReference>
<feature type="binding site" evidence="7">
    <location>
        <position position="153"/>
    </location>
    <ligand>
        <name>substrate</name>
    </ligand>
</feature>
<feature type="binding site" evidence="7">
    <location>
        <position position="185"/>
    </location>
    <ligand>
        <name>substrate</name>
    </ligand>
</feature>
<keyword evidence="3 7" id="KW-0489">Methyltransferase</keyword>
<protein>
    <recommendedName>
        <fullName evidence="7">tRNA (guanine-N(7)-)-methyltransferase</fullName>
        <ecNumber evidence="7">2.1.1.33</ecNumber>
    </recommendedName>
    <alternativeName>
        <fullName evidence="7">tRNA (guanine(46)-N(7))-methyltransferase</fullName>
    </alternativeName>
    <alternativeName>
        <fullName evidence="7">tRNA(m7G46)-methyltransferase</fullName>
    </alternativeName>
</protein>
<dbReference type="InterPro" id="IPR003358">
    <property type="entry name" value="tRNA_(Gua-N-7)_MeTrfase_Trmb"/>
</dbReference>
<evidence type="ECO:0000256" key="4">
    <source>
        <dbReference type="ARBA" id="ARBA00022679"/>
    </source>
</evidence>
<organism evidence="9 10">
    <name type="scientific">Frateuria aurantia (strain ATCC 33424 / DSM 6220 / KCTC 2777 / LMG 1558 / NBRC 3245 / NCIMB 13370)</name>
    <name type="common">Acetobacter aurantius</name>
    <dbReference type="NCBI Taxonomy" id="767434"/>
    <lineage>
        <taxon>Bacteria</taxon>
        <taxon>Pseudomonadati</taxon>
        <taxon>Pseudomonadota</taxon>
        <taxon>Gammaproteobacteria</taxon>
        <taxon>Lysobacterales</taxon>
        <taxon>Rhodanobacteraceae</taxon>
        <taxon>Frateuria</taxon>
    </lineage>
</organism>
<evidence type="ECO:0000256" key="5">
    <source>
        <dbReference type="ARBA" id="ARBA00022691"/>
    </source>
</evidence>
<gene>
    <name evidence="7" type="primary">trmB</name>
    <name evidence="9" type="ordered locus">Fraau_3149</name>
</gene>
<name>H8L0H8_FRAAD</name>
<comment type="pathway">
    <text evidence="7">tRNA modification; N(7)-methylguanine-tRNA biosynthesis.</text>
</comment>
<dbReference type="SUPFAM" id="SSF53335">
    <property type="entry name" value="S-adenosyl-L-methionine-dependent methyltransferases"/>
    <property type="match status" value="1"/>
</dbReference>
<dbReference type="HOGENOM" id="CLU_050910_0_1_6"/>
<dbReference type="EC" id="2.1.1.33" evidence="7"/>
<dbReference type="HAMAP" id="MF_01057">
    <property type="entry name" value="tRNA_methyltr_TrmB"/>
    <property type="match status" value="1"/>
</dbReference>
<sequence length="243" mass="27612">MTDTDQPASPASEASGDESLRQRRIRSFVLREGRMTPAQQRAFDAHWARFGFDYRAAPRDLEADFGRAAPKVLEIGFGNGEALAWASEHDPARDYIGVEVHGPGVGRLMNALAARDASNVRIYKHDAVEVLRNDIPAGALSEARIWFPDPWHKKRHNKRRLVQTEFVELLASRMAPNGLLHLATDWQPYAEHMVEVMEAAPSWTNQEGPGVYAAKPDWRIETHFERRGLKLGHGVWDLLYRRR</sequence>
<feature type="binding site" evidence="7">
    <location>
        <position position="99"/>
    </location>
    <ligand>
        <name>S-adenosyl-L-methionine</name>
        <dbReference type="ChEBI" id="CHEBI:59789"/>
    </ligand>
</feature>
<evidence type="ECO:0000256" key="6">
    <source>
        <dbReference type="ARBA" id="ARBA00022694"/>
    </source>
</evidence>
<dbReference type="OrthoDB" id="9802090at2"/>
<keyword evidence="5 7" id="KW-0949">S-adenosyl-L-methionine</keyword>
<dbReference type="InterPro" id="IPR055361">
    <property type="entry name" value="tRNA_methyltr_TrmB_bact"/>
</dbReference>
<proteinExistence type="inferred from homology"/>
<feature type="binding site" evidence="7">
    <location>
        <begin position="222"/>
        <end position="225"/>
    </location>
    <ligand>
        <name>substrate</name>
    </ligand>
</feature>
<dbReference type="NCBIfam" id="TIGR00091">
    <property type="entry name" value="tRNA (guanosine(46)-N7)-methyltransferase TrmB"/>
    <property type="match status" value="1"/>
</dbReference>
<comment type="catalytic activity">
    <reaction evidence="1 7">
        <text>guanosine(46) in tRNA + S-adenosyl-L-methionine = N(7)-methylguanosine(46) in tRNA + S-adenosyl-L-homocysteine</text>
        <dbReference type="Rhea" id="RHEA:42708"/>
        <dbReference type="Rhea" id="RHEA-COMP:10188"/>
        <dbReference type="Rhea" id="RHEA-COMP:10189"/>
        <dbReference type="ChEBI" id="CHEBI:57856"/>
        <dbReference type="ChEBI" id="CHEBI:59789"/>
        <dbReference type="ChEBI" id="CHEBI:74269"/>
        <dbReference type="ChEBI" id="CHEBI:74480"/>
        <dbReference type="EC" id="2.1.1.33"/>
    </reaction>
</comment>
<dbReference type="Gene3D" id="3.40.50.150">
    <property type="entry name" value="Vaccinia Virus protein VP39"/>
    <property type="match status" value="1"/>
</dbReference>
<dbReference type="InterPro" id="IPR029063">
    <property type="entry name" value="SAM-dependent_MTases_sf"/>
</dbReference>
<dbReference type="PANTHER" id="PTHR23417">
    <property type="entry name" value="3-DEOXY-D-MANNO-OCTULOSONIC-ACID TRANSFERASE/TRNA GUANINE-N 7 - -METHYLTRANSFERASE"/>
    <property type="match status" value="1"/>
</dbReference>
<dbReference type="PANTHER" id="PTHR23417:SF14">
    <property type="entry name" value="PENTACOTRIPEPTIDE-REPEAT REGION OF PRORP DOMAIN-CONTAINING PROTEIN"/>
    <property type="match status" value="1"/>
</dbReference>
<keyword evidence="10" id="KW-1185">Reference proteome</keyword>
<dbReference type="STRING" id="767434.Fraau_3149"/>
<feature type="region of interest" description="Interaction with RNA" evidence="7">
    <location>
        <begin position="155"/>
        <end position="160"/>
    </location>
</feature>
<evidence type="ECO:0000256" key="2">
    <source>
        <dbReference type="ARBA" id="ARBA00003015"/>
    </source>
</evidence>
<evidence type="ECO:0000256" key="7">
    <source>
        <dbReference type="HAMAP-Rule" id="MF_01057"/>
    </source>
</evidence>
<evidence type="ECO:0000256" key="1">
    <source>
        <dbReference type="ARBA" id="ARBA00000142"/>
    </source>
</evidence>
<feature type="binding site" evidence="7">
    <location>
        <position position="74"/>
    </location>
    <ligand>
        <name>S-adenosyl-L-methionine</name>
        <dbReference type="ChEBI" id="CHEBI:59789"/>
    </ligand>
</feature>
<evidence type="ECO:0000256" key="3">
    <source>
        <dbReference type="ARBA" id="ARBA00022603"/>
    </source>
</evidence>
<dbReference type="AlphaFoldDB" id="H8L0H8"/>
<feature type="region of interest" description="Disordered" evidence="8">
    <location>
        <begin position="1"/>
        <end position="20"/>
    </location>
</feature>